<dbReference type="STRING" id="301302.ERS852420_02148"/>
<proteinExistence type="predicted"/>
<name>A0A0M6WHZ5_9FIRM</name>
<feature type="transmembrane region" description="Helical" evidence="1">
    <location>
        <begin position="20"/>
        <end position="37"/>
    </location>
</feature>
<feature type="transmembrane region" description="Helical" evidence="1">
    <location>
        <begin position="193"/>
        <end position="219"/>
    </location>
</feature>
<keyword evidence="1" id="KW-0812">Transmembrane</keyword>
<evidence type="ECO:0000313" key="2">
    <source>
        <dbReference type="EMBL" id="CRL36335.1"/>
    </source>
</evidence>
<protein>
    <submittedName>
        <fullName evidence="3">Predicted integral membrane protein</fullName>
    </submittedName>
</protein>
<dbReference type="Pfam" id="PF06161">
    <property type="entry name" value="DUF975"/>
    <property type="match status" value="1"/>
</dbReference>
<feature type="transmembrane region" description="Helical" evidence="1">
    <location>
        <begin position="104"/>
        <end position="132"/>
    </location>
</feature>
<dbReference type="EMBL" id="CVRR01000011">
    <property type="protein sequence ID" value="CRL36335.1"/>
    <property type="molecule type" value="Genomic_DNA"/>
</dbReference>
<feature type="transmembrane region" description="Helical" evidence="1">
    <location>
        <begin position="138"/>
        <end position="168"/>
    </location>
</feature>
<gene>
    <name evidence="3" type="ORF">ERS852420_02148</name>
    <name evidence="2" type="ORF">M72_26061</name>
</gene>
<sequence>MNLPCKELKRIARDNLNGNYKIPMGAFLAATLIPLAVELPFSMLQKDAQPLPVTIMFYVAEFLITLLSMVLSVGILQLHLSLARKKEMTLGMVFYGFKNHPDRYIIAGLLLIIATLISCIPVITGAVLFFVLDKSPAAIAVLVILGIVSTILAVFVQMWYALALYLLLDHPQMKARESLKISRQIMKGNKGRLFYIYLSFIGLQILCLLSLGIGSLWVYPYQSQTLVIFYLDVVGEIPSNIS</sequence>
<keyword evidence="1" id="KW-1133">Transmembrane helix</keyword>
<dbReference type="RefSeq" id="WP_022044888.1">
    <property type="nucleotide sequence ID" value="NZ_CP173697.1"/>
</dbReference>
<dbReference type="PANTHER" id="PTHR40076">
    <property type="entry name" value="MEMBRANE PROTEIN-RELATED"/>
    <property type="match status" value="1"/>
</dbReference>
<evidence type="ECO:0000313" key="4">
    <source>
        <dbReference type="Proteomes" id="UP000049979"/>
    </source>
</evidence>
<keyword evidence="4" id="KW-1185">Reference proteome</keyword>
<dbReference type="EMBL" id="CYXV01000009">
    <property type="protein sequence ID" value="CUN01747.1"/>
    <property type="molecule type" value="Genomic_DNA"/>
</dbReference>
<evidence type="ECO:0000313" key="5">
    <source>
        <dbReference type="Proteomes" id="UP000095495"/>
    </source>
</evidence>
<organism evidence="2 4">
    <name type="scientific">Roseburia faecis</name>
    <dbReference type="NCBI Taxonomy" id="301302"/>
    <lineage>
        <taxon>Bacteria</taxon>
        <taxon>Bacillati</taxon>
        <taxon>Bacillota</taxon>
        <taxon>Clostridia</taxon>
        <taxon>Lachnospirales</taxon>
        <taxon>Lachnospiraceae</taxon>
        <taxon>Roseburia</taxon>
    </lineage>
</organism>
<dbReference type="PANTHER" id="PTHR40076:SF1">
    <property type="entry name" value="MEMBRANE PROTEIN"/>
    <property type="match status" value="1"/>
</dbReference>
<accession>A0A0M6WHZ5</accession>
<dbReference type="Proteomes" id="UP000095495">
    <property type="component" value="Unassembled WGS sequence"/>
</dbReference>
<feature type="transmembrane region" description="Helical" evidence="1">
    <location>
        <begin position="57"/>
        <end position="83"/>
    </location>
</feature>
<evidence type="ECO:0000256" key="1">
    <source>
        <dbReference type="SAM" id="Phobius"/>
    </source>
</evidence>
<dbReference type="OrthoDB" id="9784844at2"/>
<dbReference type="Proteomes" id="UP000049979">
    <property type="component" value="Unassembled WGS sequence"/>
</dbReference>
<reference evidence="4" key="2">
    <citation type="submission" date="2015-05" db="EMBL/GenBank/DDBJ databases">
        <authorList>
            <consortium name="Pathogen Informatics"/>
        </authorList>
    </citation>
    <scope>NUCLEOTIDE SEQUENCE [LARGE SCALE GENOMIC DNA]</scope>
    <source>
        <strain evidence="3 5">2789STDY5608863</strain>
        <strain evidence="4">M72</strain>
    </source>
</reference>
<dbReference type="InterPro" id="IPR010380">
    <property type="entry name" value="DUF975"/>
</dbReference>
<dbReference type="AlphaFoldDB" id="A0A0M6WHZ5"/>
<evidence type="ECO:0000313" key="3">
    <source>
        <dbReference type="EMBL" id="CUN01747.1"/>
    </source>
</evidence>
<reference evidence="2" key="1">
    <citation type="submission" date="2015-05" db="EMBL/GenBank/DDBJ databases">
        <authorList>
            <person name="Wang D.B."/>
            <person name="Wang M."/>
        </authorList>
    </citation>
    <scope>NUCLEOTIDE SEQUENCE [LARGE SCALE GENOMIC DNA]</scope>
    <source>
        <strain evidence="2">M72</strain>
    </source>
</reference>
<keyword evidence="1" id="KW-0472">Membrane</keyword>